<comment type="caution">
    <text evidence="6">The sequence shown here is derived from an EMBL/GenBank/DDBJ whole genome shotgun (WGS) entry which is preliminary data.</text>
</comment>
<evidence type="ECO:0000256" key="2">
    <source>
        <dbReference type="ARBA" id="ARBA00022448"/>
    </source>
</evidence>
<evidence type="ECO:0000313" key="7">
    <source>
        <dbReference type="Proteomes" id="UP001247754"/>
    </source>
</evidence>
<keyword evidence="7" id="KW-1185">Reference proteome</keyword>
<keyword evidence="4" id="KW-0472">Membrane</keyword>
<dbReference type="PANTHER" id="PTHR30413:SF10">
    <property type="entry name" value="CAPSULE POLYSACCHARIDE EXPORT INNER-MEMBRANE PROTEIN CTRC"/>
    <property type="match status" value="1"/>
</dbReference>
<evidence type="ECO:0000259" key="5">
    <source>
        <dbReference type="PROSITE" id="PS51012"/>
    </source>
</evidence>
<dbReference type="PROSITE" id="PS51012">
    <property type="entry name" value="ABC_TM2"/>
    <property type="match status" value="1"/>
</dbReference>
<comment type="similarity">
    <text evidence="1 4">Belongs to the ABC-2 integral membrane protein family.</text>
</comment>
<dbReference type="PRINTS" id="PR00164">
    <property type="entry name" value="ABC2TRNSPORT"/>
</dbReference>
<dbReference type="EMBL" id="JAVKPH010000026">
    <property type="protein sequence ID" value="MDR5654441.1"/>
    <property type="molecule type" value="Genomic_DNA"/>
</dbReference>
<feature type="transmembrane region" description="Helical" evidence="4">
    <location>
        <begin position="64"/>
        <end position="81"/>
    </location>
</feature>
<feature type="transmembrane region" description="Helical" evidence="4">
    <location>
        <begin position="184"/>
        <end position="202"/>
    </location>
</feature>
<evidence type="ECO:0000256" key="1">
    <source>
        <dbReference type="ARBA" id="ARBA00007783"/>
    </source>
</evidence>
<accession>A0ABU1FC52</accession>
<feature type="transmembrane region" description="Helical" evidence="4">
    <location>
        <begin position="38"/>
        <end position="57"/>
    </location>
</feature>
<feature type="transmembrane region" description="Helical" evidence="4">
    <location>
        <begin position="101"/>
        <end position="119"/>
    </location>
</feature>
<reference evidence="6 7" key="1">
    <citation type="submission" date="2023-09" db="EMBL/GenBank/DDBJ databases">
        <title>Xinfangfangia sedmenti sp. nov., isolated the sedment.</title>
        <authorList>
            <person name="Xu L."/>
        </authorList>
    </citation>
    <scope>NUCLEOTIDE SEQUENCE [LARGE SCALE GENOMIC DNA]</scope>
    <source>
        <strain evidence="6 7">LG-4</strain>
    </source>
</reference>
<keyword evidence="4" id="KW-0812">Transmembrane</keyword>
<dbReference type="Proteomes" id="UP001247754">
    <property type="component" value="Unassembled WGS sequence"/>
</dbReference>
<keyword evidence="2 4" id="KW-0813">Transport</keyword>
<sequence>MAENIVNVAPRRRFRMPRTIAALMLREMSTTNGRSPGGYLWAVLEPVLALALLSVVFSYMFRTPALGVNFPLFYATGYLPFMYYSELNAKIATSIRFSRPLLAYPTVTFVDALIGRFLVTSMTQMLVAYIILTGILTLFDTRTILSFPPIFLGFAMAAALGLGLGTLNCYLFSAFPAWERAWGVLTRPLFIISCILFTFEAVPESAQQILWFNPLVHVTGTVRSGVYATYDAAYTSPLYVFGISALALALGLALLRGSHRAFVNE</sequence>
<feature type="transmembrane region" description="Helical" evidence="4">
    <location>
        <begin position="126"/>
        <end position="145"/>
    </location>
</feature>
<evidence type="ECO:0000313" key="6">
    <source>
        <dbReference type="EMBL" id="MDR5654441.1"/>
    </source>
</evidence>
<proteinExistence type="inferred from homology"/>
<dbReference type="InterPro" id="IPR047817">
    <property type="entry name" value="ABC2_TM_bact-type"/>
</dbReference>
<organism evidence="6 7">
    <name type="scientific">Ruixingdingia sedimenti</name>
    <dbReference type="NCBI Taxonomy" id="3073604"/>
    <lineage>
        <taxon>Bacteria</taxon>
        <taxon>Pseudomonadati</taxon>
        <taxon>Pseudomonadota</taxon>
        <taxon>Alphaproteobacteria</taxon>
        <taxon>Rhodobacterales</taxon>
        <taxon>Paracoccaceae</taxon>
        <taxon>Ruixingdingia</taxon>
    </lineage>
</organism>
<evidence type="ECO:0000256" key="3">
    <source>
        <dbReference type="ARBA" id="ARBA00022903"/>
    </source>
</evidence>
<feature type="domain" description="ABC transmembrane type-2" evidence="5">
    <location>
        <begin position="37"/>
        <end position="258"/>
    </location>
</feature>
<keyword evidence="4" id="KW-1003">Cell membrane</keyword>
<dbReference type="PANTHER" id="PTHR30413">
    <property type="entry name" value="INNER MEMBRANE TRANSPORT PERMEASE"/>
    <property type="match status" value="1"/>
</dbReference>
<keyword evidence="3" id="KW-0972">Capsule biogenesis/degradation</keyword>
<name>A0ABU1FC52_9RHOB</name>
<keyword evidence="4" id="KW-1133">Transmembrane helix</keyword>
<protein>
    <recommendedName>
        <fullName evidence="4">Transport permease protein</fullName>
    </recommendedName>
</protein>
<gene>
    <name evidence="6" type="ORF">RGD00_17655</name>
</gene>
<comment type="subcellular location">
    <subcellularLocation>
        <location evidence="4">Cell inner membrane</location>
        <topology evidence="4">Multi-pass membrane protein</topology>
    </subcellularLocation>
</comment>
<feature type="transmembrane region" description="Helical" evidence="4">
    <location>
        <begin position="238"/>
        <end position="255"/>
    </location>
</feature>
<dbReference type="RefSeq" id="WP_310458598.1">
    <property type="nucleotide sequence ID" value="NZ_JAVKPH010000026.1"/>
</dbReference>
<evidence type="ECO:0000256" key="4">
    <source>
        <dbReference type="RuleBase" id="RU361157"/>
    </source>
</evidence>
<dbReference type="InterPro" id="IPR000412">
    <property type="entry name" value="ABC_2_transport"/>
</dbReference>
<feature type="transmembrane region" description="Helical" evidence="4">
    <location>
        <begin position="151"/>
        <end position="172"/>
    </location>
</feature>